<evidence type="ECO:0000259" key="3">
    <source>
        <dbReference type="Pfam" id="PF02517"/>
    </source>
</evidence>
<feature type="transmembrane region" description="Helical" evidence="2">
    <location>
        <begin position="168"/>
        <end position="186"/>
    </location>
</feature>
<evidence type="ECO:0000313" key="6">
    <source>
        <dbReference type="Proteomes" id="UP000076244"/>
    </source>
</evidence>
<feature type="transmembrane region" description="Helical" evidence="2">
    <location>
        <begin position="192"/>
        <end position="212"/>
    </location>
</feature>
<evidence type="ECO:0000256" key="1">
    <source>
        <dbReference type="ARBA" id="ARBA00009067"/>
    </source>
</evidence>
<feature type="domain" description="CAAX prenyl protease 2/Lysostaphin resistance protein A-like" evidence="3">
    <location>
        <begin position="127"/>
        <end position="232"/>
    </location>
</feature>
<keyword evidence="2" id="KW-0472">Membrane</keyword>
<dbReference type="RefSeq" id="WP_046872319.1">
    <property type="nucleotide sequence ID" value="NZ_BAAAXI010000186.1"/>
</dbReference>
<dbReference type="AlphaFoldDB" id="A0A0R2HUW4"/>
<feature type="transmembrane region" description="Helical" evidence="2">
    <location>
        <begin position="125"/>
        <end position="147"/>
    </location>
</feature>
<comment type="similarity">
    <text evidence="1">Belongs to the UPF0177 family.</text>
</comment>
<feature type="transmembrane region" description="Helical" evidence="2">
    <location>
        <begin position="49"/>
        <end position="70"/>
    </location>
</feature>
<dbReference type="InterPro" id="IPR003675">
    <property type="entry name" value="Rce1/LyrA-like_dom"/>
</dbReference>
<keyword evidence="6" id="KW-1185">Reference proteome</keyword>
<evidence type="ECO:0000313" key="4">
    <source>
        <dbReference type="EMBL" id="AMV63110.1"/>
    </source>
</evidence>
<dbReference type="Proteomes" id="UP000076405">
    <property type="component" value="Chromosome"/>
</dbReference>
<dbReference type="KEGG" id="pdm:ADU72_1065"/>
<keyword evidence="2" id="KW-1133">Transmembrane helix</keyword>
<organism evidence="4 7">
    <name type="scientific">Pediococcus damnosus</name>
    <dbReference type="NCBI Taxonomy" id="51663"/>
    <lineage>
        <taxon>Bacteria</taxon>
        <taxon>Bacillati</taxon>
        <taxon>Bacillota</taxon>
        <taxon>Bacilli</taxon>
        <taxon>Lactobacillales</taxon>
        <taxon>Lactobacillaceae</taxon>
        <taxon>Pediococcus</taxon>
    </lineage>
</organism>
<keyword evidence="2" id="KW-0812">Transmembrane</keyword>
<sequence length="238" mass="26759">MFNSWKSQKQLFVGLLLFPALDLFINDGIGLMMPQTSPANKTIALLLTLFSILRFWIEIAVFIFFIRNYLKTCFINLKSIKNWLATLLCIVSAILYNIVISVLHISVPAAQHSTENSVSAAASHISLLVLLAVTIILISPILEEIIFQYFFQKIFFPIIFNKLNIKRGNLYALLASTLLFIGSHIINGNITIKTIITGMIVYAPLLLLGILYEKTDKNIIYPIVAHIIINFIGMISIT</sequence>
<dbReference type="GeneID" id="57276436"/>
<evidence type="ECO:0000256" key="2">
    <source>
        <dbReference type="SAM" id="Phobius"/>
    </source>
</evidence>
<reference evidence="6 7" key="1">
    <citation type="journal article" date="2016" name="PLoS ONE">
        <title>The Identification of Novel Diagnostic Marker Genes for the Detection of Beer Spoiling Pediococcus damnosus Strains Using the BlAst Diagnostic Gene findEr.</title>
        <authorList>
            <person name="Behr J."/>
            <person name="Geissler A.J."/>
            <person name="Schmid J."/>
            <person name="Zehe A."/>
            <person name="Vogel R.F."/>
        </authorList>
    </citation>
    <scope>NUCLEOTIDE SEQUENCE [LARGE SCALE GENOMIC DNA]</scope>
    <source>
        <strain evidence="4 7">TMW 2.1533</strain>
        <strain evidence="5 6">TMW 2.1535</strain>
    </source>
</reference>
<name>A0A0R2HUW4_9LACO</name>
<evidence type="ECO:0000313" key="7">
    <source>
        <dbReference type="Proteomes" id="UP000076405"/>
    </source>
</evidence>
<feature type="transmembrane region" description="Helical" evidence="2">
    <location>
        <begin position="82"/>
        <end position="105"/>
    </location>
</feature>
<dbReference type="Proteomes" id="UP000076244">
    <property type="component" value="Chromosome"/>
</dbReference>
<dbReference type="GO" id="GO:0080120">
    <property type="term" value="P:CAAX-box protein maturation"/>
    <property type="evidence" value="ECO:0007669"/>
    <property type="project" value="UniProtKB-ARBA"/>
</dbReference>
<proteinExistence type="inferred from homology"/>
<gene>
    <name evidence="4" type="ORF">ADU70_1630</name>
    <name evidence="5" type="ORF">ADU72_1065</name>
</gene>
<evidence type="ECO:0000313" key="5">
    <source>
        <dbReference type="EMBL" id="AMV66998.1"/>
    </source>
</evidence>
<dbReference type="EMBL" id="CP012288">
    <property type="protein sequence ID" value="AMV66998.1"/>
    <property type="molecule type" value="Genomic_DNA"/>
</dbReference>
<protein>
    <recommendedName>
        <fullName evidence="3">CAAX prenyl protease 2/Lysostaphin resistance protein A-like domain-containing protein</fullName>
    </recommendedName>
</protein>
<dbReference type="GO" id="GO:0004175">
    <property type="term" value="F:endopeptidase activity"/>
    <property type="evidence" value="ECO:0007669"/>
    <property type="project" value="UniProtKB-ARBA"/>
</dbReference>
<feature type="transmembrane region" description="Helical" evidence="2">
    <location>
        <begin position="219"/>
        <end position="237"/>
    </location>
</feature>
<accession>A0A0R2HUW4</accession>
<dbReference type="EMBL" id="CP012275">
    <property type="protein sequence ID" value="AMV63110.1"/>
    <property type="molecule type" value="Genomic_DNA"/>
</dbReference>
<dbReference type="Pfam" id="PF02517">
    <property type="entry name" value="Rce1-like"/>
    <property type="match status" value="1"/>
</dbReference>
<dbReference type="OrthoDB" id="2281965at2"/>